<dbReference type="PANTHER" id="PTHR24092:SF174">
    <property type="entry name" value="PHOSPHOLIPID-TRANSPORTING ATPASE DNF3-RELATED"/>
    <property type="match status" value="1"/>
</dbReference>
<dbReference type="InterPro" id="IPR023214">
    <property type="entry name" value="HAD_sf"/>
</dbReference>
<dbReference type="InterPro" id="IPR044492">
    <property type="entry name" value="P_typ_ATPase_HD_dom"/>
</dbReference>
<feature type="binding site" evidence="15">
    <location>
        <position position="1007"/>
    </location>
    <ligand>
        <name>ATP</name>
        <dbReference type="ChEBI" id="CHEBI:30616"/>
    </ligand>
</feature>
<dbReference type="GO" id="GO:0032456">
    <property type="term" value="P:endocytic recycling"/>
    <property type="evidence" value="ECO:0007669"/>
    <property type="project" value="TreeGrafter"/>
</dbReference>
<feature type="binding site" evidence="15">
    <location>
        <position position="1087"/>
    </location>
    <ligand>
        <name>ATP</name>
        <dbReference type="ChEBI" id="CHEBI:30616"/>
    </ligand>
</feature>
<dbReference type="GO" id="GO:1990531">
    <property type="term" value="C:phospholipid-translocating ATPase complex"/>
    <property type="evidence" value="ECO:0007669"/>
    <property type="project" value="EnsemblFungi"/>
</dbReference>
<feature type="binding site" evidence="15">
    <location>
        <position position="1089"/>
    </location>
    <ligand>
        <name>ATP</name>
        <dbReference type="ChEBI" id="CHEBI:30616"/>
    </ligand>
</feature>
<feature type="region of interest" description="Disordered" evidence="18">
    <location>
        <begin position="341"/>
        <end position="383"/>
    </location>
</feature>
<dbReference type="GO" id="GO:0000287">
    <property type="term" value="F:magnesium ion binding"/>
    <property type="evidence" value="ECO:0007669"/>
    <property type="project" value="UniProtKB-UniRule"/>
</dbReference>
<dbReference type="SUPFAM" id="SSF56784">
    <property type="entry name" value="HAD-like"/>
    <property type="match status" value="1"/>
</dbReference>
<keyword evidence="22" id="KW-1185">Reference proteome</keyword>
<keyword evidence="3" id="KW-0597">Phosphoprotein</keyword>
<dbReference type="NCBIfam" id="TIGR01494">
    <property type="entry name" value="ATPase_P-type"/>
    <property type="match status" value="1"/>
</dbReference>
<dbReference type="SUPFAM" id="SSF81653">
    <property type="entry name" value="Calcium ATPase, transduction domain A"/>
    <property type="match status" value="1"/>
</dbReference>
<feature type="region of interest" description="Disordered" evidence="18">
    <location>
        <begin position="942"/>
        <end position="979"/>
    </location>
</feature>
<evidence type="ECO:0000256" key="16">
    <source>
        <dbReference type="PIRSR" id="PIRSR606539-3"/>
    </source>
</evidence>
<dbReference type="Pfam" id="PF16212">
    <property type="entry name" value="PhoLip_ATPase_C"/>
    <property type="match status" value="1"/>
</dbReference>
<feature type="binding site" evidence="15">
    <location>
        <position position="1201"/>
    </location>
    <ligand>
        <name>ATP</name>
        <dbReference type="ChEBI" id="CHEBI:30616"/>
    </ligand>
</feature>
<feature type="binding site" evidence="15">
    <location>
        <position position="780"/>
    </location>
    <ligand>
        <name>ATP</name>
        <dbReference type="ChEBI" id="CHEBI:30616"/>
    </ligand>
</feature>
<feature type="compositionally biased region" description="Polar residues" evidence="18">
    <location>
        <begin position="374"/>
        <end position="383"/>
    </location>
</feature>
<dbReference type="GO" id="GO:0140345">
    <property type="term" value="F:phosphatidylcholine flippase activity"/>
    <property type="evidence" value="ECO:0007669"/>
    <property type="project" value="EnsemblFungi"/>
</dbReference>
<evidence type="ECO:0000256" key="14">
    <source>
        <dbReference type="PIRSR" id="PIRSR606539-1"/>
    </source>
</evidence>
<dbReference type="InterPro" id="IPR032630">
    <property type="entry name" value="P_typ_ATPase_c"/>
</dbReference>
<dbReference type="InterPro" id="IPR006539">
    <property type="entry name" value="P-type_ATPase_IV"/>
</dbReference>
<feature type="binding site" evidence="16">
    <location>
        <position position="672"/>
    </location>
    <ligand>
        <name>Mg(2+)</name>
        <dbReference type="ChEBI" id="CHEBI:18420"/>
    </ligand>
</feature>
<feature type="transmembrane region" description="Helical" evidence="17">
    <location>
        <begin position="561"/>
        <end position="583"/>
    </location>
</feature>
<dbReference type="GO" id="GO:0140346">
    <property type="term" value="F:phosphatidylserine flippase activity"/>
    <property type="evidence" value="ECO:0007669"/>
    <property type="project" value="EnsemblFungi"/>
</dbReference>
<keyword evidence="6 15" id="KW-0547">Nucleotide-binding</keyword>
<dbReference type="HOGENOM" id="CLU_000846_5_2_1"/>
<feature type="transmembrane region" description="Helical" evidence="17">
    <location>
        <begin position="1402"/>
        <end position="1422"/>
    </location>
</feature>
<dbReference type="OrthoDB" id="377733at2759"/>
<evidence type="ECO:0000313" key="22">
    <source>
        <dbReference type="Proteomes" id="UP000015464"/>
    </source>
</evidence>
<evidence type="ECO:0000256" key="5">
    <source>
        <dbReference type="ARBA" id="ARBA00022723"/>
    </source>
</evidence>
<feature type="transmembrane region" description="Helical" evidence="17">
    <location>
        <begin position="1368"/>
        <end position="1390"/>
    </location>
</feature>
<keyword evidence="4 17" id="KW-0812">Transmembrane</keyword>
<dbReference type="GO" id="GO:0070867">
    <property type="term" value="C:mating projection tip membrane"/>
    <property type="evidence" value="ECO:0007669"/>
    <property type="project" value="EnsemblFungi"/>
</dbReference>
<dbReference type="InterPro" id="IPR018303">
    <property type="entry name" value="ATPase_P-typ_P_site"/>
</dbReference>
<name>S9VS72_SCHCR</name>
<dbReference type="Proteomes" id="UP000015464">
    <property type="component" value="Unassembled WGS sequence"/>
</dbReference>
<gene>
    <name evidence="21" type="ORF">SPOG_00684</name>
</gene>
<feature type="binding site" evidence="15">
    <location>
        <position position="671"/>
    </location>
    <ligand>
        <name>ATP</name>
        <dbReference type="ChEBI" id="CHEBI:30616"/>
    </ligand>
</feature>
<evidence type="ECO:0000256" key="4">
    <source>
        <dbReference type="ARBA" id="ARBA00022692"/>
    </source>
</evidence>
<dbReference type="Gene3D" id="3.40.50.1000">
    <property type="entry name" value="HAD superfamily/HAD-like"/>
    <property type="match status" value="1"/>
</dbReference>
<reference evidence="21 22" key="1">
    <citation type="journal article" date="2011" name="Science">
        <title>Comparative functional genomics of the fission yeasts.</title>
        <authorList>
            <person name="Rhind N."/>
            <person name="Chen Z."/>
            <person name="Yassour M."/>
            <person name="Thompson D.A."/>
            <person name="Haas B.J."/>
            <person name="Habib N."/>
            <person name="Wapinski I."/>
            <person name="Roy S."/>
            <person name="Lin M.F."/>
            <person name="Heiman D.I."/>
            <person name="Young S.K."/>
            <person name="Furuya K."/>
            <person name="Guo Y."/>
            <person name="Pidoux A."/>
            <person name="Chen H.M."/>
            <person name="Robbertse B."/>
            <person name="Goldberg J.M."/>
            <person name="Aoki K."/>
            <person name="Bayne E.H."/>
            <person name="Berlin A.M."/>
            <person name="Desjardins C.A."/>
            <person name="Dobbs E."/>
            <person name="Dukaj L."/>
            <person name="Fan L."/>
            <person name="FitzGerald M.G."/>
            <person name="French C."/>
            <person name="Gujja S."/>
            <person name="Hansen K."/>
            <person name="Keifenheim D."/>
            <person name="Levin J.Z."/>
            <person name="Mosher R.A."/>
            <person name="Mueller C.A."/>
            <person name="Pfiffner J."/>
            <person name="Priest M."/>
            <person name="Russ C."/>
            <person name="Smialowska A."/>
            <person name="Swoboda P."/>
            <person name="Sykes S.M."/>
            <person name="Vaughn M."/>
            <person name="Vengrova S."/>
            <person name="Yoder R."/>
            <person name="Zeng Q."/>
            <person name="Allshire R."/>
            <person name="Baulcombe D."/>
            <person name="Birren B.W."/>
            <person name="Brown W."/>
            <person name="Ekwall K."/>
            <person name="Kellis M."/>
            <person name="Leatherwood J."/>
            <person name="Levin H."/>
            <person name="Margalit H."/>
            <person name="Martienssen R."/>
            <person name="Nieduszynski C.A."/>
            <person name="Spatafora J.W."/>
            <person name="Friedman N."/>
            <person name="Dalgaard J.Z."/>
            <person name="Baumann P."/>
            <person name="Niki H."/>
            <person name="Regev A."/>
            <person name="Nusbaum C."/>
        </authorList>
    </citation>
    <scope>NUCLEOTIDE SEQUENCE [LARGE SCALE GENOMIC DNA]</scope>
    <source>
        <strain evidence="22">OY26 / ATCC MYA-4695 / CBS 11777 / NBRC 106824 / NRRL Y48691</strain>
    </source>
</reference>
<comment type="catalytic activity">
    <reaction evidence="13">
        <text>a 1,2-diacyl-sn-glycero-3-phosphoethanolamine(out) + ATP + H2O = a 1,2-diacyl-sn-glycero-3-phosphoethanolamine(in) + ADP + phosphate + H(+)</text>
        <dbReference type="Rhea" id="RHEA:66132"/>
        <dbReference type="ChEBI" id="CHEBI:15377"/>
        <dbReference type="ChEBI" id="CHEBI:15378"/>
        <dbReference type="ChEBI" id="CHEBI:30616"/>
        <dbReference type="ChEBI" id="CHEBI:43474"/>
        <dbReference type="ChEBI" id="CHEBI:64612"/>
        <dbReference type="ChEBI" id="CHEBI:456216"/>
    </reaction>
    <physiologicalReaction direction="left-to-right" evidence="13">
        <dbReference type="Rhea" id="RHEA:66133"/>
    </physiologicalReaction>
</comment>
<dbReference type="SFLD" id="SFLDS00003">
    <property type="entry name" value="Haloacid_Dehalogenase"/>
    <property type="match status" value="1"/>
</dbReference>
<dbReference type="STRING" id="653667.S9VS72"/>
<dbReference type="GO" id="GO:0016887">
    <property type="term" value="F:ATP hydrolysis activity"/>
    <property type="evidence" value="ECO:0007669"/>
    <property type="project" value="InterPro"/>
</dbReference>
<feature type="binding site" evidence="16">
    <location>
        <position position="1228"/>
    </location>
    <ligand>
        <name>Mg(2+)</name>
        <dbReference type="ChEBI" id="CHEBI:18420"/>
    </ligand>
</feature>
<dbReference type="GO" id="GO:0007124">
    <property type="term" value="P:pseudohyphal growth"/>
    <property type="evidence" value="ECO:0007669"/>
    <property type="project" value="EnsemblFungi"/>
</dbReference>
<feature type="active site" description="4-aspartylphosphate intermediate" evidence="14">
    <location>
        <position position="670"/>
    </location>
</feature>
<proteinExistence type="inferred from homology"/>
<dbReference type="InterPro" id="IPR023298">
    <property type="entry name" value="ATPase_P-typ_TM_dom_sf"/>
</dbReference>
<dbReference type="SUPFAM" id="SSF81660">
    <property type="entry name" value="Metal cation-transporting ATPase, ATP-binding domain N"/>
    <property type="match status" value="1"/>
</dbReference>
<feature type="compositionally biased region" description="Acidic residues" evidence="18">
    <location>
        <begin position="61"/>
        <end position="74"/>
    </location>
</feature>
<dbReference type="EMBL" id="KE546992">
    <property type="protein sequence ID" value="EPY50778.1"/>
    <property type="molecule type" value="Genomic_DNA"/>
</dbReference>
<evidence type="ECO:0000256" key="12">
    <source>
        <dbReference type="ARBA" id="ARBA00034036"/>
    </source>
</evidence>
<dbReference type="InterPro" id="IPR032631">
    <property type="entry name" value="P-type_ATPase_N"/>
</dbReference>
<feature type="transmembrane region" description="Helical" evidence="17">
    <location>
        <begin position="598"/>
        <end position="622"/>
    </location>
</feature>
<dbReference type="EC" id="7.6.2.1" evidence="17"/>
<dbReference type="PRINTS" id="PR00119">
    <property type="entry name" value="CATATPASE"/>
</dbReference>
<evidence type="ECO:0000313" key="21">
    <source>
        <dbReference type="EMBL" id="EPY50778.1"/>
    </source>
</evidence>
<dbReference type="Gene3D" id="2.70.150.10">
    <property type="entry name" value="Calcium-transporting ATPase, cytoplasmic transduction domain A"/>
    <property type="match status" value="1"/>
</dbReference>
<feature type="binding site" evidence="16">
    <location>
        <position position="1232"/>
    </location>
    <ligand>
        <name>Mg(2+)</name>
        <dbReference type="ChEBI" id="CHEBI:18420"/>
    </ligand>
</feature>
<comment type="cofactor">
    <cofactor evidence="16">
        <name>Mg(2+)</name>
        <dbReference type="ChEBI" id="CHEBI:18420"/>
    </cofactor>
</comment>
<evidence type="ECO:0000256" key="6">
    <source>
        <dbReference type="ARBA" id="ARBA00022741"/>
    </source>
</evidence>
<evidence type="ECO:0000256" key="3">
    <source>
        <dbReference type="ARBA" id="ARBA00022553"/>
    </source>
</evidence>
<sequence>MKSNGNDNDFTGLKRQSSNDQDVVANIDANDESGNVNNRIVERRGSVHVRFQDLSPPSSIIEDEFRDVNIDEEESKTKDNASSDVSGTGTENEGKKRSNLKSVFGLTANSMKSALTPSVKTDKSPSKAKKRVHVSFPEIEEIPLDDMGKPSHASNEVEIAPEIYGRKNIPKEFLQKNRKKFSVPNPLTYLSTKISSLFQRDFRQLKSKDGRHIIVDPYDDSSQIDERMGKPFIKNNIVSSRYNKYNFVPLQIIAQFSKTANCYFLLIAIMQMIPGWSTTGTYTTIIPLLIFISIAILREGFDNYRRYRQDRVENRIQVQVLRHVDNAPPIVDEQPSFFRRRKWRKRRSQDTGSRSTTYSNSLQEIPDLPPPQSPTFVQSQDVSTNLDPQKITPFETTLKPTFFWANCDWKDVRIGDIVRLTSDESVPADIIALSSPHPNGAVYVETAALDGETSLKTKLVNSTLRSCCKDINDLSRLSGECIVEDPNGNLYEFNGRMQLNSEEKEIPITNKDVIYRGSILRNTPELFGLVIFTGEETKIRMNASRNLRVKAPAMQKDTNKIVIFIFALVVSMAIYCTVAYFIWQKKVETKLWYLSDGSLAFVPILVSFIILYNTMVPISLYVSMEIIRVCQTFLVQSDIDMYYPETNTRCEVRSSSILEELGQVTHVFSDKTGTLTDNVMLFRNLSVGGFAWQHVGAENPRLLPTNKKKEDNDEIKIPELSENIEGTTIQLLKYVHDNPHTTFSKKVRIFLLNMAVCHTCLPSYDEKENIYRYQSTSPDELALVHAAQQLGYIVVDRDMDTVSISLHYPLDPRSQPITKTYKILNVIEFSSKRKRMSVIVRMPNGRICLFTKGADSTVTERLRLSVLAKKKSHTVTKAEKARKSIEIDKAIIRNSMSTARPSLTASRPSLTRRRADYINNVTSWLDERRQKMGSIRPRASTSILETRRRPTPGRHSFAVGERLSDKKSRSKKEEAEGSMFESLSHNDAAMFENTFKHVNAFASDGLRTLIYAHRFLGEEEYQEWKALNDEALSSLTNRQQLLDDNAELIERNLEFSGATAIEDKLQTGVPESINSLFRAGIKFWVLTGDKKETAINIGHSCGVIKGFSTVVVLGSMDEKSGSDETIKGGQRLSLEQPQEIDTTNLVIHQLVSCMKAMQSNSVAHLVLVIDGATLDSIENDREVFTLFINTSVKVDSVICCRASPMQKALMVKNVRENVNSAVTLAIGDGANDIAMIQEAHVGIGIAGLEGLQAARSSDFSIARFKFLIKLLFCHGRWNYVRLSKYILGTFYKEQFFFLMQAIMQPFVGYTGQSLYENWGLTCFNTLFSSLCVIGLGIFDKDLNVSTVIAVPELYQKGINNEAFNWRVYISWSSMAFMQAFLVFYVTYALYGVKQLTDNNLFAFGQLIFTAAVVVMNFKLIFIEMQYVNIISFIVIILTLLGWFFFNMFISDHYPDENIYLAKSQFFHHFGKNAGWWLTVFLVTVAALMLDIILQMIRRMMKPTDTDIFVELESDAFIHSRFEQESKEFFNSNSNENDEIEQYLKARE</sequence>
<feature type="binding site" evidence="15">
    <location>
        <position position="852"/>
    </location>
    <ligand>
        <name>ATP</name>
        <dbReference type="ChEBI" id="CHEBI:30616"/>
    </ligand>
</feature>
<comment type="subcellular location">
    <subcellularLocation>
        <location evidence="1 17">Membrane</location>
        <topology evidence="1 17">Multi-pass membrane protein</topology>
    </subcellularLocation>
</comment>
<dbReference type="InterPro" id="IPR001757">
    <property type="entry name" value="P_typ_ATPase"/>
</dbReference>
<feature type="binding site" evidence="15">
    <location>
        <position position="1207"/>
    </location>
    <ligand>
        <name>ATP</name>
        <dbReference type="ChEBI" id="CHEBI:30616"/>
    </ligand>
</feature>
<feature type="binding site" evidence="15">
    <location>
        <position position="1088"/>
    </location>
    <ligand>
        <name>ATP</name>
        <dbReference type="ChEBI" id="CHEBI:30616"/>
    </ligand>
</feature>
<keyword evidence="7 15" id="KW-0067">ATP-binding</keyword>
<dbReference type="InterPro" id="IPR008250">
    <property type="entry name" value="ATPase_P-typ_transduc_dom_A_sf"/>
</dbReference>
<evidence type="ECO:0000256" key="1">
    <source>
        <dbReference type="ARBA" id="ARBA00004141"/>
    </source>
</evidence>
<comment type="similarity">
    <text evidence="2 17">Belongs to the cation transport ATPase (P-type) (TC 3.A.3) family. Type IV subfamily.</text>
</comment>
<feature type="transmembrane region" description="Helical" evidence="17">
    <location>
        <begin position="1429"/>
        <end position="1449"/>
    </location>
</feature>
<dbReference type="PANTHER" id="PTHR24092">
    <property type="entry name" value="PROBABLE PHOSPHOLIPID-TRANSPORTING ATPASE"/>
    <property type="match status" value="1"/>
</dbReference>
<feature type="binding site" evidence="16">
    <location>
        <position position="670"/>
    </location>
    <ligand>
        <name>Mg(2+)</name>
        <dbReference type="ChEBI" id="CHEBI:18420"/>
    </ligand>
</feature>
<feature type="binding site" evidence="15">
    <location>
        <position position="829"/>
    </location>
    <ligand>
        <name>ATP</name>
        <dbReference type="ChEBI" id="CHEBI:30616"/>
    </ligand>
</feature>
<feature type="binding site" evidence="15">
    <location>
        <position position="670"/>
    </location>
    <ligand>
        <name>ATP</name>
        <dbReference type="ChEBI" id="CHEBI:30616"/>
    </ligand>
</feature>
<evidence type="ECO:0000259" key="19">
    <source>
        <dbReference type="Pfam" id="PF16209"/>
    </source>
</evidence>
<feature type="compositionally biased region" description="Polar residues" evidence="18">
    <location>
        <begin position="350"/>
        <end position="363"/>
    </location>
</feature>
<accession>S9VS72</accession>
<dbReference type="PROSITE" id="PS00154">
    <property type="entry name" value="ATPASE_E1_E2"/>
    <property type="match status" value="1"/>
</dbReference>
<feature type="compositionally biased region" description="Polar residues" evidence="18">
    <location>
        <begin position="1"/>
        <end position="21"/>
    </location>
</feature>
<keyword evidence="5 16" id="KW-0479">Metal-binding</keyword>
<comment type="catalytic activity">
    <reaction evidence="12 17">
        <text>ATP + H2O + phospholipidSide 1 = ADP + phosphate + phospholipidSide 2.</text>
        <dbReference type="EC" id="7.6.2.1"/>
    </reaction>
</comment>
<dbReference type="GeneID" id="25035016"/>
<dbReference type="FunFam" id="3.40.50.1000:FF:000014">
    <property type="entry name" value="Phospholipid-transporting ATPase"/>
    <property type="match status" value="1"/>
</dbReference>
<keyword evidence="11 17" id="KW-0472">Membrane</keyword>
<dbReference type="SUPFAM" id="SSF81665">
    <property type="entry name" value="Calcium ATPase, transmembrane domain M"/>
    <property type="match status" value="1"/>
</dbReference>
<dbReference type="InterPro" id="IPR036412">
    <property type="entry name" value="HAD-like_sf"/>
</dbReference>
<evidence type="ECO:0000256" key="15">
    <source>
        <dbReference type="PIRSR" id="PIRSR606539-2"/>
    </source>
</evidence>
<dbReference type="NCBIfam" id="TIGR01652">
    <property type="entry name" value="ATPase-Plipid"/>
    <property type="match status" value="2"/>
</dbReference>
<feature type="binding site" evidence="15">
    <location>
        <position position="672"/>
    </location>
    <ligand>
        <name>ATP</name>
        <dbReference type="ChEBI" id="CHEBI:30616"/>
    </ligand>
</feature>
<feature type="region of interest" description="Disordered" evidence="18">
    <location>
        <begin position="1"/>
        <end position="38"/>
    </location>
</feature>
<dbReference type="GO" id="GO:0006892">
    <property type="term" value="P:post-Golgi vesicle-mediated transport"/>
    <property type="evidence" value="ECO:0007669"/>
    <property type="project" value="TreeGrafter"/>
</dbReference>
<dbReference type="RefSeq" id="XP_013024313.1">
    <property type="nucleotide sequence ID" value="XM_013168859.1"/>
</dbReference>
<evidence type="ECO:0000256" key="9">
    <source>
        <dbReference type="ARBA" id="ARBA00022967"/>
    </source>
</evidence>
<dbReference type="OMA" id="GWFLWNI"/>
<dbReference type="SFLD" id="SFLDG00002">
    <property type="entry name" value="C1.7:_P-type_atpase_like"/>
    <property type="match status" value="1"/>
</dbReference>
<evidence type="ECO:0000256" key="18">
    <source>
        <dbReference type="SAM" id="MobiDB-lite"/>
    </source>
</evidence>
<feature type="transmembrane region" description="Helical" evidence="17">
    <location>
        <begin position="282"/>
        <end position="301"/>
    </location>
</feature>
<evidence type="ECO:0000256" key="13">
    <source>
        <dbReference type="ARBA" id="ARBA00049128"/>
    </source>
</evidence>
<dbReference type="InterPro" id="IPR023299">
    <property type="entry name" value="ATPase_P-typ_cyto_dom_N"/>
</dbReference>
<evidence type="ECO:0000256" key="2">
    <source>
        <dbReference type="ARBA" id="ARBA00008109"/>
    </source>
</evidence>
<feature type="compositionally biased region" description="Polar residues" evidence="18">
    <location>
        <begin position="82"/>
        <end position="91"/>
    </location>
</feature>
<protein>
    <recommendedName>
        <fullName evidence="17">Phospholipid-transporting ATPase</fullName>
        <ecNumber evidence="17">7.6.2.1</ecNumber>
    </recommendedName>
</protein>
<evidence type="ECO:0000256" key="11">
    <source>
        <dbReference type="ARBA" id="ARBA00023136"/>
    </source>
</evidence>
<feature type="binding site" evidence="15">
    <location>
        <position position="1231"/>
    </location>
    <ligand>
        <name>ATP</name>
        <dbReference type="ChEBI" id="CHEBI:30616"/>
    </ligand>
</feature>
<dbReference type="Pfam" id="PF16209">
    <property type="entry name" value="PhoLip_ATPase_N"/>
    <property type="match status" value="1"/>
</dbReference>
<feature type="compositionally biased region" description="Basic and acidic residues" evidence="18">
    <location>
        <begin position="962"/>
        <end position="975"/>
    </location>
</feature>
<feature type="transmembrane region" description="Helical" evidence="17">
    <location>
        <begin position="1473"/>
        <end position="1493"/>
    </location>
</feature>
<evidence type="ECO:0000256" key="7">
    <source>
        <dbReference type="ARBA" id="ARBA00022840"/>
    </source>
</evidence>
<keyword evidence="9 17" id="KW-1278">Translocase</keyword>
<organism evidence="21 22">
    <name type="scientific">Schizosaccharomyces cryophilus (strain OY26 / ATCC MYA-4695 / CBS 11777 / NBRC 106824 / NRRL Y48691)</name>
    <name type="common">Fission yeast</name>
    <dbReference type="NCBI Taxonomy" id="653667"/>
    <lineage>
        <taxon>Eukaryota</taxon>
        <taxon>Fungi</taxon>
        <taxon>Dikarya</taxon>
        <taxon>Ascomycota</taxon>
        <taxon>Taphrinomycotina</taxon>
        <taxon>Schizosaccharomycetes</taxon>
        <taxon>Schizosaccharomycetales</taxon>
        <taxon>Schizosaccharomycetaceae</taxon>
        <taxon>Schizosaccharomyces</taxon>
    </lineage>
</organism>
<dbReference type="GO" id="GO:0090555">
    <property type="term" value="F:phosphatidylethanolamine flippase activity"/>
    <property type="evidence" value="ECO:0007669"/>
    <property type="project" value="EnsemblFungi"/>
</dbReference>
<evidence type="ECO:0000259" key="20">
    <source>
        <dbReference type="Pfam" id="PF16212"/>
    </source>
</evidence>
<feature type="domain" description="P-type ATPase C-terminal" evidence="20">
    <location>
        <begin position="1254"/>
        <end position="1503"/>
    </location>
</feature>
<dbReference type="Pfam" id="PF13246">
    <property type="entry name" value="Cation_ATPase"/>
    <property type="match status" value="1"/>
</dbReference>
<evidence type="ECO:0000256" key="17">
    <source>
        <dbReference type="RuleBase" id="RU362033"/>
    </source>
</evidence>
<dbReference type="GO" id="GO:0030140">
    <property type="term" value="C:trans-Golgi network transport vesicle"/>
    <property type="evidence" value="ECO:0007669"/>
    <property type="project" value="EnsemblFungi"/>
</dbReference>
<keyword evidence="8 16" id="KW-0460">Magnesium</keyword>
<dbReference type="SFLD" id="SFLDF00027">
    <property type="entry name" value="p-type_atpase"/>
    <property type="match status" value="1"/>
</dbReference>
<feature type="domain" description="P-type ATPase N-terminal" evidence="19">
    <location>
        <begin position="229"/>
        <end position="285"/>
    </location>
</feature>
<dbReference type="eggNOG" id="KOG0206">
    <property type="taxonomic scope" value="Eukaryota"/>
</dbReference>
<evidence type="ECO:0000256" key="10">
    <source>
        <dbReference type="ARBA" id="ARBA00022989"/>
    </source>
</evidence>
<feature type="binding site" evidence="15">
    <location>
        <position position="1232"/>
    </location>
    <ligand>
        <name>ATP</name>
        <dbReference type="ChEBI" id="CHEBI:30616"/>
    </ligand>
</feature>
<evidence type="ECO:0000256" key="8">
    <source>
        <dbReference type="ARBA" id="ARBA00022842"/>
    </source>
</evidence>
<dbReference type="GO" id="GO:0005802">
    <property type="term" value="C:trans-Golgi network"/>
    <property type="evidence" value="ECO:0007669"/>
    <property type="project" value="EnsemblFungi"/>
</dbReference>
<feature type="region of interest" description="Disordered" evidence="18">
    <location>
        <begin position="53"/>
        <end position="100"/>
    </location>
</feature>
<keyword evidence="10 17" id="KW-1133">Transmembrane helix</keyword>
<dbReference type="GO" id="GO:0005524">
    <property type="term" value="F:ATP binding"/>
    <property type="evidence" value="ECO:0007669"/>
    <property type="project" value="UniProtKB-UniRule"/>
</dbReference>
<dbReference type="Gene3D" id="3.40.1110.10">
    <property type="entry name" value="Calcium-transporting ATPase, cytoplasmic domain N"/>
    <property type="match status" value="2"/>
</dbReference>